<sequence length="146" mass="16338">MITIPQLLISLIKQFEGLRLKAYRCSAGVWTIGYGHTGCDVYDGLVITQEQAENLLNYDIRRHLNVTIKLSPSLLSSNDNCLSAIGDFVFNLGTTRYKNSTLRRCVNSGQWEEASQECRRWVYGGGKRLKGLVARRAIEAELLLGG</sequence>
<keyword evidence="2 7" id="KW-0929">Antimicrobial</keyword>
<dbReference type="PANTHER" id="PTHR38107:SF3">
    <property type="entry name" value="LYSOZYME RRRD-RELATED"/>
    <property type="match status" value="1"/>
</dbReference>
<evidence type="ECO:0000256" key="2">
    <source>
        <dbReference type="ARBA" id="ARBA00022529"/>
    </source>
</evidence>
<gene>
    <name evidence="8" type="ORF">lam_645</name>
</gene>
<evidence type="ECO:0000313" key="9">
    <source>
        <dbReference type="Proteomes" id="UP000017862"/>
    </source>
</evidence>
<comment type="catalytic activity">
    <reaction evidence="1 7">
        <text>Hydrolysis of (1-&gt;4)-beta-linkages between N-acetylmuramic acid and N-acetyl-D-glucosamine residues in a peptidoglycan and between N-acetyl-D-glucosamine residues in chitodextrins.</text>
        <dbReference type="EC" id="3.2.1.17"/>
    </reaction>
</comment>
<keyword evidence="9" id="KW-1185">Reference proteome</keyword>
<dbReference type="SUPFAM" id="SSF53955">
    <property type="entry name" value="Lysozyme-like"/>
    <property type="match status" value="1"/>
</dbReference>
<dbReference type="Pfam" id="PF00959">
    <property type="entry name" value="Phage_lysozyme"/>
    <property type="match status" value="1"/>
</dbReference>
<name>U6B805_9HYPH</name>
<dbReference type="GO" id="GO:0031640">
    <property type="term" value="P:killing of cells of another organism"/>
    <property type="evidence" value="ECO:0007669"/>
    <property type="project" value="UniProtKB-KW"/>
</dbReference>
<dbReference type="GO" id="GO:0003796">
    <property type="term" value="F:lysozyme activity"/>
    <property type="evidence" value="ECO:0007669"/>
    <property type="project" value="UniProtKB-EC"/>
</dbReference>
<dbReference type="InterPro" id="IPR023346">
    <property type="entry name" value="Lysozyme-like_dom_sf"/>
</dbReference>
<keyword evidence="3 7" id="KW-0081">Bacteriolytic enzyme</keyword>
<accession>U6B805</accession>
<protein>
    <recommendedName>
        <fullName evidence="7">Lysozyme</fullName>
        <ecNumber evidence="7">3.2.1.17</ecNumber>
    </recommendedName>
</protein>
<comment type="similarity">
    <text evidence="7">Belongs to the glycosyl hydrolase 24 family.</text>
</comment>
<proteinExistence type="inferred from homology"/>
<dbReference type="HAMAP" id="MF_04110">
    <property type="entry name" value="ENDOLYSIN_T4"/>
    <property type="match status" value="1"/>
</dbReference>
<dbReference type="InterPro" id="IPR033907">
    <property type="entry name" value="Endolysin_autolysin"/>
</dbReference>
<dbReference type="InterPro" id="IPR023347">
    <property type="entry name" value="Lysozyme_dom_sf"/>
</dbReference>
<dbReference type="EC" id="3.2.1.17" evidence="7"/>
<evidence type="ECO:0000256" key="3">
    <source>
        <dbReference type="ARBA" id="ARBA00022638"/>
    </source>
</evidence>
<keyword evidence="4 7" id="KW-0378">Hydrolase</keyword>
<dbReference type="PANTHER" id="PTHR38107">
    <property type="match status" value="1"/>
</dbReference>
<dbReference type="GO" id="GO:0009253">
    <property type="term" value="P:peptidoglycan catabolic process"/>
    <property type="evidence" value="ECO:0007669"/>
    <property type="project" value="InterPro"/>
</dbReference>
<evidence type="ECO:0000256" key="6">
    <source>
        <dbReference type="ARBA" id="ARBA00023295"/>
    </source>
</evidence>
<dbReference type="GO" id="GO:0042742">
    <property type="term" value="P:defense response to bacterium"/>
    <property type="evidence" value="ECO:0007669"/>
    <property type="project" value="UniProtKB-KW"/>
</dbReference>
<dbReference type="Gene3D" id="1.10.530.40">
    <property type="match status" value="1"/>
</dbReference>
<dbReference type="PATRIC" id="fig|1261131.3.peg.614"/>
<dbReference type="RefSeq" id="WP_007557487.1">
    <property type="nucleotide sequence ID" value="NC_022793.1"/>
</dbReference>
<keyword evidence="5" id="KW-1035">Host cytoplasm</keyword>
<dbReference type="InterPro" id="IPR002196">
    <property type="entry name" value="Glyco_hydro_24"/>
</dbReference>
<keyword evidence="6 7" id="KW-0326">Glycosidase</keyword>
<dbReference type="eggNOG" id="COG3772">
    <property type="taxonomic scope" value="Bacteria"/>
</dbReference>
<reference evidence="8 9" key="1">
    <citation type="journal article" date="2014" name="Mol. Plant Microbe Interact.">
        <title>The complete genome sequence of Candidatus Liberibacter americanus, associated with citrus Huanglongbing.</title>
        <authorList>
            <person name="Wulff N.A."/>
            <person name="Zhang S."/>
            <person name="Setubal J.C."/>
            <person name="Almeida N.F."/>
            <person name="Martins E.C."/>
            <person name="Harakava R."/>
            <person name="Kumar D."/>
            <person name="Rangel L.T."/>
            <person name="Foissac X."/>
            <person name="Bove J."/>
            <person name="Gabriel D.W."/>
        </authorList>
    </citation>
    <scope>NUCLEOTIDE SEQUENCE [LARGE SCALE GENOMIC DNA]</scope>
    <source>
        <strain evidence="8 9">Sao Paulo</strain>
    </source>
</reference>
<dbReference type="AlphaFoldDB" id="U6B805"/>
<dbReference type="KEGG" id="lar:lam_645"/>
<dbReference type="EMBL" id="CP006604">
    <property type="protein sequence ID" value="AHA27991.1"/>
    <property type="molecule type" value="Genomic_DNA"/>
</dbReference>
<dbReference type="Proteomes" id="UP000017862">
    <property type="component" value="Chromosome"/>
</dbReference>
<evidence type="ECO:0000313" key="8">
    <source>
        <dbReference type="EMBL" id="AHA27991.1"/>
    </source>
</evidence>
<dbReference type="HOGENOM" id="CLU_091641_6_0_5"/>
<dbReference type="InterPro" id="IPR051018">
    <property type="entry name" value="Bacteriophage_GH24"/>
</dbReference>
<dbReference type="GO" id="GO:0016998">
    <property type="term" value="P:cell wall macromolecule catabolic process"/>
    <property type="evidence" value="ECO:0007669"/>
    <property type="project" value="InterPro"/>
</dbReference>
<evidence type="ECO:0000256" key="4">
    <source>
        <dbReference type="ARBA" id="ARBA00022801"/>
    </source>
</evidence>
<evidence type="ECO:0000256" key="5">
    <source>
        <dbReference type="ARBA" id="ARBA00023200"/>
    </source>
</evidence>
<organism evidence="8 9">
    <name type="scientific">Candidatus Liberibacter americanus str. Sao Paulo</name>
    <dbReference type="NCBI Taxonomy" id="1261131"/>
    <lineage>
        <taxon>Bacteria</taxon>
        <taxon>Pseudomonadati</taxon>
        <taxon>Pseudomonadota</taxon>
        <taxon>Alphaproteobacteria</taxon>
        <taxon>Hyphomicrobiales</taxon>
        <taxon>Rhizobiaceae</taxon>
        <taxon>Liberibacter</taxon>
    </lineage>
</organism>
<evidence type="ECO:0000256" key="7">
    <source>
        <dbReference type="RuleBase" id="RU003788"/>
    </source>
</evidence>
<dbReference type="InterPro" id="IPR034690">
    <property type="entry name" value="Endolysin_T4_type"/>
</dbReference>
<dbReference type="CDD" id="cd00737">
    <property type="entry name" value="lyz_endolysin_autolysin"/>
    <property type="match status" value="1"/>
</dbReference>
<evidence type="ECO:0000256" key="1">
    <source>
        <dbReference type="ARBA" id="ARBA00000632"/>
    </source>
</evidence>